<reference evidence="2" key="1">
    <citation type="submission" date="2011-12" db="EMBL/GenBank/DDBJ databases">
        <title>Comparative genomics of primate cytomegaloviruses.</title>
        <authorList>
            <person name="Davison A.J."/>
            <person name="Holton M."/>
            <person name="Dolan A."/>
            <person name="Dargan D.J."/>
            <person name="Gatherer D."/>
            <person name="Hayward G.S."/>
        </authorList>
    </citation>
    <scope>NUCLEOTIDE SEQUENCE [LARGE SCALE GENOMIC DNA]</scope>
    <source>
        <strain evidence="2">Colburn</strain>
    </source>
</reference>
<evidence type="ECO:0000313" key="2">
    <source>
        <dbReference type="EMBL" id="AEV80686.1"/>
    </source>
</evidence>
<evidence type="ECO:0000313" key="3">
    <source>
        <dbReference type="Proteomes" id="UP000113346"/>
    </source>
</evidence>
<sequence>MKPLCTPCGINNHNEIIIGMCTFLLAFSGVASAWSNDTKLLQRTAKPLTDNACTRGTADGSAEHRCPLVDQGPAFEAFVAKYRRAVELFGCDVKMGRNAARGIFGCPKPPKGVFVLLEHYGGLTLVLYMSAILCAVALTALMLYIMEDADFGRRLRRCGSH</sequence>
<feature type="transmembrane region" description="Helical" evidence="1">
    <location>
        <begin position="125"/>
        <end position="146"/>
    </location>
</feature>
<dbReference type="Proteomes" id="UP000113346">
    <property type="component" value="Segment"/>
</dbReference>
<gene>
    <name evidence="2" type="primary">US6</name>
</gene>
<protein>
    <submittedName>
        <fullName evidence="2">Membrane glycoprotein US6</fullName>
    </submittedName>
</protein>
<accession>G8XU46</accession>
<keyword evidence="1" id="KW-0472">Membrane</keyword>
<evidence type="ECO:0000256" key="1">
    <source>
        <dbReference type="SAM" id="Phobius"/>
    </source>
</evidence>
<keyword evidence="1" id="KW-1133">Transmembrane helix</keyword>
<proteinExistence type="predicted"/>
<organism evidence="2 3">
    <name type="scientific">Simian cytomegalovirus (strain Colburn)</name>
    <dbReference type="NCBI Taxonomy" id="50292"/>
    <lineage>
        <taxon>Viruses</taxon>
        <taxon>Duplodnaviria</taxon>
        <taxon>Heunggongvirae</taxon>
        <taxon>Peploviricota</taxon>
        <taxon>Herviviricetes</taxon>
        <taxon>Herpesvirales</taxon>
        <taxon>Orthoherpesviridae</taxon>
        <taxon>Betaherpesvirinae</taxon>
        <taxon>Cytomegalovirus</taxon>
        <taxon>Cytomegalovirus cercopithecinebeta5</taxon>
    </lineage>
</organism>
<feature type="transmembrane region" description="Helical" evidence="1">
    <location>
        <begin position="16"/>
        <end position="34"/>
    </location>
</feature>
<name>G8XU46_SCMVC</name>
<keyword evidence="1" id="KW-0812">Transmembrane</keyword>
<dbReference type="EMBL" id="FJ483969">
    <property type="protein sequence ID" value="AEV80686.1"/>
    <property type="molecule type" value="Genomic_DNA"/>
</dbReference>
<organismHost>
    <name type="scientific">Macaca</name>
    <name type="common">macaques</name>
    <dbReference type="NCBI Taxonomy" id="9539"/>
</organismHost>